<dbReference type="Pfam" id="PF00675">
    <property type="entry name" value="Peptidase_M16"/>
    <property type="match status" value="1"/>
</dbReference>
<comment type="similarity">
    <text evidence="1 2">Belongs to the peptidase M16 family.</text>
</comment>
<evidence type="ECO:0000256" key="2">
    <source>
        <dbReference type="RuleBase" id="RU004447"/>
    </source>
</evidence>
<reference evidence="5 6" key="1">
    <citation type="submission" date="2017-07" db="EMBL/GenBank/DDBJ databases">
        <title>Recovery of genomes from metagenomes via a dereplication, aggregation, and scoring strategy.</title>
        <authorList>
            <person name="Sieber C.M."/>
            <person name="Probst A.J."/>
            <person name="Sharrar A."/>
            <person name="Thomas B.C."/>
            <person name="Hess M."/>
            <person name="Tringe S.G."/>
            <person name="Banfield J.F."/>
        </authorList>
    </citation>
    <scope>NUCLEOTIDE SEQUENCE [LARGE SCALE GENOMIC DNA]</scope>
    <source>
        <strain evidence="5">JGI_Cruoil_03_51_56</strain>
    </source>
</reference>
<evidence type="ECO:0000256" key="1">
    <source>
        <dbReference type="ARBA" id="ARBA00007261"/>
    </source>
</evidence>
<dbReference type="InterPro" id="IPR050361">
    <property type="entry name" value="MPP/UQCRC_Complex"/>
</dbReference>
<organism evidence="5 6">
    <name type="scientific">candidate division WOR-3 bacterium JGI_Cruoil_03_51_56</name>
    <dbReference type="NCBI Taxonomy" id="1973747"/>
    <lineage>
        <taxon>Bacteria</taxon>
        <taxon>Bacteria division WOR-3</taxon>
    </lineage>
</organism>
<name>A0A235BSK1_UNCW3</name>
<dbReference type="Pfam" id="PF05193">
    <property type="entry name" value="Peptidase_M16_C"/>
    <property type="match status" value="1"/>
</dbReference>
<accession>A0A235BSK1</accession>
<dbReference type="PANTHER" id="PTHR11851:SF49">
    <property type="entry name" value="MITOCHONDRIAL-PROCESSING PEPTIDASE SUBUNIT ALPHA"/>
    <property type="match status" value="1"/>
</dbReference>
<dbReference type="Gene3D" id="3.30.830.10">
    <property type="entry name" value="Metalloenzyme, LuxS/M16 peptidase-like"/>
    <property type="match status" value="2"/>
</dbReference>
<dbReference type="Proteomes" id="UP000215559">
    <property type="component" value="Unassembled WGS sequence"/>
</dbReference>
<dbReference type="InterPro" id="IPR007863">
    <property type="entry name" value="Peptidase_M16_C"/>
</dbReference>
<dbReference type="PANTHER" id="PTHR11851">
    <property type="entry name" value="METALLOPROTEASE"/>
    <property type="match status" value="1"/>
</dbReference>
<dbReference type="InterPro" id="IPR011249">
    <property type="entry name" value="Metalloenz_LuxS/M16"/>
</dbReference>
<evidence type="ECO:0000259" key="4">
    <source>
        <dbReference type="Pfam" id="PF05193"/>
    </source>
</evidence>
<evidence type="ECO:0000313" key="5">
    <source>
        <dbReference type="EMBL" id="OYD14707.1"/>
    </source>
</evidence>
<gene>
    <name evidence="5" type="ORF">CH330_07830</name>
</gene>
<dbReference type="GO" id="GO:0006508">
    <property type="term" value="P:proteolysis"/>
    <property type="evidence" value="ECO:0007669"/>
    <property type="project" value="InterPro"/>
</dbReference>
<proteinExistence type="inferred from homology"/>
<dbReference type="SUPFAM" id="SSF63411">
    <property type="entry name" value="LuxS/MPP-like metallohydrolase"/>
    <property type="match status" value="2"/>
</dbReference>
<dbReference type="PROSITE" id="PS00143">
    <property type="entry name" value="INSULINASE"/>
    <property type="match status" value="1"/>
</dbReference>
<evidence type="ECO:0000259" key="3">
    <source>
        <dbReference type="Pfam" id="PF00675"/>
    </source>
</evidence>
<feature type="domain" description="Peptidase M16 N-terminal" evidence="3">
    <location>
        <begin position="30"/>
        <end position="176"/>
    </location>
</feature>
<evidence type="ECO:0008006" key="7">
    <source>
        <dbReference type="Google" id="ProtNLM"/>
    </source>
</evidence>
<protein>
    <recommendedName>
        <fullName evidence="7">Peptidase M16</fullName>
    </recommendedName>
</protein>
<evidence type="ECO:0000313" key="6">
    <source>
        <dbReference type="Proteomes" id="UP000215559"/>
    </source>
</evidence>
<dbReference type="EMBL" id="NOZP01000141">
    <property type="protein sequence ID" value="OYD14707.1"/>
    <property type="molecule type" value="Genomic_DNA"/>
</dbReference>
<dbReference type="GO" id="GO:0004222">
    <property type="term" value="F:metalloendopeptidase activity"/>
    <property type="evidence" value="ECO:0007669"/>
    <property type="project" value="InterPro"/>
</dbReference>
<dbReference type="InterPro" id="IPR001431">
    <property type="entry name" value="Pept_M16_Zn_BS"/>
</dbReference>
<dbReference type="GO" id="GO:0046872">
    <property type="term" value="F:metal ion binding"/>
    <property type="evidence" value="ECO:0007669"/>
    <property type="project" value="InterPro"/>
</dbReference>
<dbReference type="AlphaFoldDB" id="A0A235BSK1"/>
<feature type="domain" description="Peptidase M16 C-terminal" evidence="4">
    <location>
        <begin position="186"/>
        <end position="355"/>
    </location>
</feature>
<comment type="caution">
    <text evidence="5">The sequence shown here is derived from an EMBL/GenBank/DDBJ whole genome shotgun (WGS) entry which is preliminary data.</text>
</comment>
<sequence length="438" mass="48797">MVGASRLIMTAYPQAGTNIRTTVTPTGLTIITETLSYIRSVALGLAFRLGSRDDPQDKSGMAHLIEHMVFKGTPERDARSISIAAESHGAELNAFTDKELTCFYGRFLGDQQVPMTELLAEIIARPAFAPSELAKEKQVVAEEIKTSNEDPDTKAVNLMLQAFYGDHTMAAPIVGTIDSVGHMDDELLRSFYQERYHCGNGVAVAVGDIRHEELTDTLARVLENRHQPELPARKKAEVANTHVLVQTRQDLSQVYLCLARPAFPYSDPRRYALSVLNTALGGGMSSRLFQRLREEEALVYSVSSFVELYGDSGLIGVYFVTDKRKLEQCIRVLDEEIKRLRTNRLEKEEFERACNMTKSAVLLGLESPTTRMLRLARTHHMLGRLIKVDETLDAYNRLGLDEVNGLVDEIFDNGDYHIGAVGPITAEKLEKVIGHLNS</sequence>
<dbReference type="InterPro" id="IPR011765">
    <property type="entry name" value="Pept_M16_N"/>
</dbReference>